<dbReference type="Proteomes" id="UP000659654">
    <property type="component" value="Unassembled WGS sequence"/>
</dbReference>
<dbReference type="GO" id="GO:0000480">
    <property type="term" value="P:endonucleolytic cleavage in 5'-ETS of tricistronic rRNA transcript (SSU-rRNA, 5.8S rRNA, LSU-rRNA)"/>
    <property type="evidence" value="ECO:0007669"/>
    <property type="project" value="TreeGrafter"/>
</dbReference>
<keyword evidence="4" id="KW-0539">Nucleus</keyword>
<dbReference type="InterPro" id="IPR015943">
    <property type="entry name" value="WD40/YVTN_repeat-like_dom_sf"/>
</dbReference>
<dbReference type="InterPro" id="IPR011047">
    <property type="entry name" value="Quinoprotein_ADH-like_sf"/>
</dbReference>
<reference evidence="10" key="1">
    <citation type="submission" date="2016-11" db="UniProtKB">
        <authorList>
            <consortium name="WormBaseParasite"/>
        </authorList>
    </citation>
    <scope>IDENTIFICATION</scope>
</reference>
<dbReference type="InterPro" id="IPR019775">
    <property type="entry name" value="WD40_repeat_CS"/>
</dbReference>
<comment type="subcellular location">
    <subcellularLocation>
        <location evidence="1">Nucleus</location>
        <location evidence="1">Nucleolus</location>
    </subcellularLocation>
</comment>
<dbReference type="EMBL" id="CAJFCV020000002">
    <property type="protein sequence ID" value="CAG9101151.1"/>
    <property type="molecule type" value="Genomic_DNA"/>
</dbReference>
<dbReference type="OrthoDB" id="5414888at2759"/>
<protein>
    <submittedName>
        <fullName evidence="7">(pine wood nematode) hypothetical protein</fullName>
    </submittedName>
    <submittedName>
        <fullName evidence="10">WD_REPEATS_REGION domain-containing protein</fullName>
    </submittedName>
</protein>
<sequence>MSLVSLLPFISALLIVFAISMLSWTDVNMSGIFELRKQRVLEVFFTGGDLQFTQDGDTLFSTCGNILKALNVEDGSERFSIGDEEDPAKITSFKLFDDDKQLVVAYSNDVIKKFRFIKPDAPSLVHQFRTTHNGPVMVCAVQGSILLTGSSDFTTKVWNLQLNVCTHTLKGPSIVSAIEFLDEEKVLVGYGEGQVRMFDISERGGKHVKGWTNHSSRITSIIKKKSEGQNLALILSRDQTMTKIDIESGQASNLLPLFEPIESAVYVKKIDTLLTIGTEGILKFWHPTKAVLQAQYRITTKSLESILYNKKRNQLLMASEDQNLLFFDLETKKLVKTLSGSNDEILDVKYVSRETNLIAVATNSPQLRLYDLGDFNCTLAEGHTDTIMSVDAPSWDSNLLASASKGNSTIIWKVRSKEDAKENKKPRIEKIASATGHTNSVTGVRFSSHKNNAFCVTVSNDSTLKLWALKGIFGKKKESIVKLTADSTIVAHQKDITAVEVSQNDQLCATGSLDKTVKLWHVDKETMKFGIAGTLSGHRRGVWAVKFAKTTQSVLTGSGDYTLKLFSLLDLSCQRTFEGHTFAVLTVSFIKNEQQILSCDSNGLLKVWDTKTGVCEKTEEIHTDKVWAIESIPPSPEALEALDLRKREDLEKGGDGNVELRPEEYERYVSVGSDGKIIVWADVTDEIAAENARKEAERRAQIQTLENFLRLEKFSEALKLTLDLDHPFQCYKVLNKIIEKGKEQLEPLIAELNDDNRSKLIEFATQWNTNTRSYQTAQIALNAIFRTVPRKQLETLPNFTTQLEALLPYTRRHFERLQTMKENVSFVNYITSRMSAL</sequence>
<dbReference type="InterPro" id="IPR013934">
    <property type="entry name" value="Utp13_C"/>
</dbReference>
<accession>A0A1I7SVA6</accession>
<dbReference type="PROSITE" id="PS50082">
    <property type="entry name" value="WD_REPEATS_2"/>
    <property type="match status" value="4"/>
</dbReference>
<evidence type="ECO:0000259" key="6">
    <source>
        <dbReference type="Pfam" id="PF08625"/>
    </source>
</evidence>
<feature type="repeat" description="WD" evidence="5">
    <location>
        <begin position="489"/>
        <end position="523"/>
    </location>
</feature>
<keyword evidence="3" id="KW-0677">Repeat</keyword>
<evidence type="ECO:0000313" key="9">
    <source>
        <dbReference type="Proteomes" id="UP000659654"/>
    </source>
</evidence>
<dbReference type="GO" id="GO:0032040">
    <property type="term" value="C:small-subunit processome"/>
    <property type="evidence" value="ECO:0007669"/>
    <property type="project" value="InterPro"/>
</dbReference>
<dbReference type="AlphaFoldDB" id="A0A1I7SVA6"/>
<dbReference type="CDD" id="cd00200">
    <property type="entry name" value="WD40"/>
    <property type="match status" value="1"/>
</dbReference>
<evidence type="ECO:0000256" key="4">
    <source>
        <dbReference type="ARBA" id="ARBA00023242"/>
    </source>
</evidence>
<dbReference type="SUPFAM" id="SSF50978">
    <property type="entry name" value="WD40 repeat-like"/>
    <property type="match status" value="1"/>
</dbReference>
<proteinExistence type="predicted"/>
<organism evidence="8 10">
    <name type="scientific">Bursaphelenchus xylophilus</name>
    <name type="common">Pinewood nematode worm</name>
    <name type="synonym">Aphelenchoides xylophilus</name>
    <dbReference type="NCBI Taxonomy" id="6326"/>
    <lineage>
        <taxon>Eukaryota</taxon>
        <taxon>Metazoa</taxon>
        <taxon>Ecdysozoa</taxon>
        <taxon>Nematoda</taxon>
        <taxon>Chromadorea</taxon>
        <taxon>Rhabditida</taxon>
        <taxon>Tylenchina</taxon>
        <taxon>Tylenchomorpha</taxon>
        <taxon>Aphelenchoidea</taxon>
        <taxon>Aphelenchoididae</taxon>
        <taxon>Bursaphelenchus</taxon>
    </lineage>
</organism>
<keyword evidence="9" id="KW-1185">Reference proteome</keyword>
<dbReference type="SMART" id="SM00320">
    <property type="entry name" value="WD40"/>
    <property type="match status" value="11"/>
</dbReference>
<evidence type="ECO:0000256" key="2">
    <source>
        <dbReference type="ARBA" id="ARBA00022574"/>
    </source>
</evidence>
<evidence type="ECO:0000313" key="7">
    <source>
        <dbReference type="EMBL" id="CAD5217500.1"/>
    </source>
</evidence>
<dbReference type="SUPFAM" id="SSF50998">
    <property type="entry name" value="Quinoprotein alcohol dehydrogenase-like"/>
    <property type="match status" value="1"/>
</dbReference>
<reference evidence="7" key="2">
    <citation type="submission" date="2020-09" db="EMBL/GenBank/DDBJ databases">
        <authorList>
            <person name="Kikuchi T."/>
        </authorList>
    </citation>
    <scope>NUCLEOTIDE SEQUENCE</scope>
    <source>
        <strain evidence="7">Ka4C1</strain>
    </source>
</reference>
<name>A0A1I7SVA6_BURXY</name>
<evidence type="ECO:0000313" key="10">
    <source>
        <dbReference type="WBParaSite" id="BXY_1698100.1"/>
    </source>
</evidence>
<dbReference type="GO" id="GO:0030686">
    <property type="term" value="C:90S preribosome"/>
    <property type="evidence" value="ECO:0007669"/>
    <property type="project" value="TreeGrafter"/>
</dbReference>
<evidence type="ECO:0000256" key="1">
    <source>
        <dbReference type="ARBA" id="ARBA00004604"/>
    </source>
</evidence>
<keyword evidence="2 5" id="KW-0853">WD repeat</keyword>
<dbReference type="Gene3D" id="2.130.10.10">
    <property type="entry name" value="YVTN repeat-like/Quinoprotein amine dehydrogenase"/>
    <property type="match status" value="3"/>
</dbReference>
<evidence type="ECO:0000256" key="5">
    <source>
        <dbReference type="PROSITE-ProRule" id="PRU00221"/>
    </source>
</evidence>
<dbReference type="SMR" id="A0A1I7SVA6"/>
<dbReference type="Proteomes" id="UP000095284">
    <property type="component" value="Unplaced"/>
</dbReference>
<feature type="repeat" description="WD" evidence="5">
    <location>
        <begin position="535"/>
        <end position="576"/>
    </location>
</feature>
<dbReference type="Pfam" id="PF00400">
    <property type="entry name" value="WD40"/>
    <property type="match status" value="6"/>
</dbReference>
<dbReference type="PROSITE" id="PS50294">
    <property type="entry name" value="WD_REPEATS_REGION"/>
    <property type="match status" value="3"/>
</dbReference>
<dbReference type="PANTHER" id="PTHR19854">
    <property type="entry name" value="TRANSDUCIN BETA-LIKE 3"/>
    <property type="match status" value="1"/>
</dbReference>
<dbReference type="GO" id="GO:0034511">
    <property type="term" value="F:U3 snoRNA binding"/>
    <property type="evidence" value="ECO:0007669"/>
    <property type="project" value="TreeGrafter"/>
</dbReference>
<dbReference type="PANTHER" id="PTHR19854:SF15">
    <property type="entry name" value="TRANSDUCIN BETA-LIKE PROTEIN 3"/>
    <property type="match status" value="1"/>
</dbReference>
<dbReference type="InterPro" id="IPR001680">
    <property type="entry name" value="WD40_rpt"/>
</dbReference>
<dbReference type="Proteomes" id="UP000582659">
    <property type="component" value="Unassembled WGS sequence"/>
</dbReference>
<dbReference type="WBParaSite" id="BXY_1698100.1">
    <property type="protein sequence ID" value="BXY_1698100.1"/>
    <property type="gene ID" value="BXY_1698100"/>
</dbReference>
<dbReference type="InterPro" id="IPR036322">
    <property type="entry name" value="WD40_repeat_dom_sf"/>
</dbReference>
<feature type="repeat" description="WD" evidence="5">
    <location>
        <begin position="577"/>
        <end position="618"/>
    </location>
</feature>
<dbReference type="eggNOG" id="KOG0319">
    <property type="taxonomic scope" value="Eukaryota"/>
</dbReference>
<dbReference type="Pfam" id="PF08625">
    <property type="entry name" value="Utp13"/>
    <property type="match status" value="1"/>
</dbReference>
<gene>
    <name evidence="7" type="ORF">BXYJ_LOCUS5066</name>
</gene>
<dbReference type="PROSITE" id="PS00678">
    <property type="entry name" value="WD_REPEATS_1"/>
    <property type="match status" value="2"/>
</dbReference>
<evidence type="ECO:0000256" key="3">
    <source>
        <dbReference type="ARBA" id="ARBA00022737"/>
    </source>
</evidence>
<dbReference type="EMBL" id="CAJFDI010000002">
    <property type="protein sequence ID" value="CAD5217500.1"/>
    <property type="molecule type" value="Genomic_DNA"/>
</dbReference>
<dbReference type="GO" id="GO:0000472">
    <property type="term" value="P:endonucleolytic cleavage to generate mature 5'-end of SSU-rRNA from (SSU-rRNA, 5.8S rRNA, LSU-rRNA)"/>
    <property type="evidence" value="ECO:0007669"/>
    <property type="project" value="TreeGrafter"/>
</dbReference>
<feature type="repeat" description="WD" evidence="5">
    <location>
        <begin position="434"/>
        <end position="470"/>
    </location>
</feature>
<evidence type="ECO:0000313" key="8">
    <source>
        <dbReference type="Proteomes" id="UP000095284"/>
    </source>
</evidence>
<feature type="domain" description="U3 small nucleolar RNA-associated protein 13 C-terminal" evidence="6">
    <location>
        <begin position="703"/>
        <end position="834"/>
    </location>
</feature>